<proteinExistence type="predicted"/>
<dbReference type="EMBL" id="CM047580">
    <property type="protein sequence ID" value="KAI9922466.1"/>
    <property type="molecule type" value="Genomic_DNA"/>
</dbReference>
<accession>A0ACC0WW46</accession>
<name>A0ACC0WW46_9STRA</name>
<comment type="caution">
    <text evidence="1">The sequence shown here is derived from an EMBL/GenBank/DDBJ whole genome shotgun (WGS) entry which is preliminary data.</text>
</comment>
<sequence>MRYTSPNLPKYPARTRDRDNAKVGFMLGFDEGVIGCWSTFPPRKQRVRMRMDCNNVETNESDAESLHFTENEEISNGEATSDADSDHEYDTDLPVIRRSVMAKIQTP</sequence>
<organism evidence="1 2">
    <name type="scientific">Peronosclerospora sorghi</name>
    <dbReference type="NCBI Taxonomy" id="230839"/>
    <lineage>
        <taxon>Eukaryota</taxon>
        <taxon>Sar</taxon>
        <taxon>Stramenopiles</taxon>
        <taxon>Oomycota</taxon>
        <taxon>Peronosporomycetes</taxon>
        <taxon>Peronosporales</taxon>
        <taxon>Peronosporaceae</taxon>
        <taxon>Peronosclerospora</taxon>
    </lineage>
</organism>
<reference evidence="1 2" key="1">
    <citation type="journal article" date="2022" name="bioRxiv">
        <title>The genome of the oomycete Peronosclerospora sorghi, a cosmopolitan pathogen of maize and sorghum, is inflated with dispersed pseudogenes.</title>
        <authorList>
            <person name="Fletcher K."/>
            <person name="Martin F."/>
            <person name="Isakeit T."/>
            <person name="Cavanaugh K."/>
            <person name="Magill C."/>
            <person name="Michelmore R."/>
        </authorList>
    </citation>
    <scope>NUCLEOTIDE SEQUENCE [LARGE SCALE GENOMIC DNA]</scope>
    <source>
        <strain evidence="1">P6</strain>
    </source>
</reference>
<evidence type="ECO:0000313" key="2">
    <source>
        <dbReference type="Proteomes" id="UP001163321"/>
    </source>
</evidence>
<dbReference type="Proteomes" id="UP001163321">
    <property type="component" value="Chromosome 1"/>
</dbReference>
<protein>
    <submittedName>
        <fullName evidence="1">Uncharacterized protein</fullName>
    </submittedName>
</protein>
<gene>
    <name evidence="1" type="ORF">PsorP6_001978</name>
</gene>
<keyword evidence="2" id="KW-1185">Reference proteome</keyword>
<evidence type="ECO:0000313" key="1">
    <source>
        <dbReference type="EMBL" id="KAI9922466.1"/>
    </source>
</evidence>